<dbReference type="UniPathway" id="UPA00148"/>
<dbReference type="NCBIfam" id="NF005968">
    <property type="entry name" value="PRK08057.1-2"/>
    <property type="match status" value="1"/>
</dbReference>
<organism evidence="5 6">
    <name type="scientific">Nocardiopsis alba</name>
    <dbReference type="NCBI Taxonomy" id="53437"/>
    <lineage>
        <taxon>Bacteria</taxon>
        <taxon>Bacillati</taxon>
        <taxon>Actinomycetota</taxon>
        <taxon>Actinomycetes</taxon>
        <taxon>Streptosporangiales</taxon>
        <taxon>Nocardiopsidaceae</taxon>
        <taxon>Nocardiopsis</taxon>
    </lineage>
</organism>
<keyword evidence="3 5" id="KW-0560">Oxidoreductase</keyword>
<feature type="region of interest" description="Disordered" evidence="4">
    <location>
        <begin position="244"/>
        <end position="264"/>
    </location>
</feature>
<dbReference type="InterPro" id="IPR003723">
    <property type="entry name" value="Precorrin-6x_reduct"/>
</dbReference>
<feature type="compositionally biased region" description="Basic and acidic residues" evidence="4">
    <location>
        <begin position="244"/>
        <end position="257"/>
    </location>
</feature>
<dbReference type="PROSITE" id="PS51014">
    <property type="entry name" value="COBK_CBIJ"/>
    <property type="match status" value="1"/>
</dbReference>
<evidence type="ECO:0000256" key="4">
    <source>
        <dbReference type="SAM" id="MobiDB-lite"/>
    </source>
</evidence>
<protein>
    <submittedName>
        <fullName evidence="5">Cobalt-precorrin-6A reductase</fullName>
        <ecNumber evidence="5">1.3.1.106</ecNumber>
    </submittedName>
</protein>
<accession>A0A7K2IP19</accession>
<proteinExistence type="predicted"/>
<gene>
    <name evidence="5" type="ORF">GTW20_05395</name>
</gene>
<evidence type="ECO:0000313" key="5">
    <source>
        <dbReference type="EMBL" id="MYR31719.1"/>
    </source>
</evidence>
<evidence type="ECO:0000313" key="6">
    <source>
        <dbReference type="Proteomes" id="UP000467124"/>
    </source>
</evidence>
<dbReference type="Proteomes" id="UP000467124">
    <property type="component" value="Unassembled WGS sequence"/>
</dbReference>
<name>A0A7K2IP19_9ACTN</name>
<dbReference type="EMBL" id="WWHY01000001">
    <property type="protein sequence ID" value="MYR31719.1"/>
    <property type="molecule type" value="Genomic_DNA"/>
</dbReference>
<dbReference type="EC" id="1.3.1.106" evidence="5"/>
<dbReference type="PANTHER" id="PTHR36925:SF1">
    <property type="entry name" value="COBALT-PRECORRIN-6A REDUCTASE"/>
    <property type="match status" value="1"/>
</dbReference>
<comment type="pathway">
    <text evidence="1">Cofactor biosynthesis; adenosylcobalamin biosynthesis.</text>
</comment>
<dbReference type="AlphaFoldDB" id="A0A7K2IP19"/>
<evidence type="ECO:0000256" key="1">
    <source>
        <dbReference type="ARBA" id="ARBA00004953"/>
    </source>
</evidence>
<dbReference type="GO" id="GO:0009236">
    <property type="term" value="P:cobalamin biosynthetic process"/>
    <property type="evidence" value="ECO:0007669"/>
    <property type="project" value="UniProtKB-UniPathway"/>
</dbReference>
<dbReference type="PANTHER" id="PTHR36925">
    <property type="entry name" value="COBALT-PRECORRIN-6A REDUCTASE"/>
    <property type="match status" value="1"/>
</dbReference>
<dbReference type="NCBIfam" id="TIGR00715">
    <property type="entry name" value="precor6x_red"/>
    <property type="match status" value="1"/>
</dbReference>
<dbReference type="RefSeq" id="WP_161110431.1">
    <property type="nucleotide sequence ID" value="NZ_JBHYPC010000002.1"/>
</dbReference>
<comment type="caution">
    <text evidence="5">The sequence shown here is derived from an EMBL/GenBank/DDBJ whole genome shotgun (WGS) entry which is preliminary data.</text>
</comment>
<sequence>MRLLLLGGTSEARELAALLVEAGVDVTSSLAGRVARPRLPVGKVRIGGFGGVAGLRAALVDYDAVVDATHPFALGMSANAVAAHDGLPLLRLQRPGWEPDPAWHYVDTHEGAAERAAALGARPFVTVGRQELSRLVPTLGDHAVLARVVDVPEPAPPAAWRVVTSRGPYTLDGERALMTGHRADVLITKDSGGTYTWPKMAAARELNVPVVVVRRPPDPIGVPTVHDVETAFAWVIALERGDDLDRAGPVHGTRPDDTGSQAPT</sequence>
<keyword evidence="2" id="KW-0169">Cobalamin biosynthesis</keyword>
<evidence type="ECO:0000256" key="3">
    <source>
        <dbReference type="ARBA" id="ARBA00023002"/>
    </source>
</evidence>
<dbReference type="GO" id="GO:0016994">
    <property type="term" value="F:precorrin-6A reductase activity"/>
    <property type="evidence" value="ECO:0007669"/>
    <property type="project" value="InterPro"/>
</dbReference>
<dbReference type="Pfam" id="PF02571">
    <property type="entry name" value="CbiJ"/>
    <property type="match status" value="1"/>
</dbReference>
<evidence type="ECO:0000256" key="2">
    <source>
        <dbReference type="ARBA" id="ARBA00022573"/>
    </source>
</evidence>
<reference evidence="5 6" key="1">
    <citation type="journal article" date="2019" name="Nat. Commun.">
        <title>The antimicrobial potential of Streptomyces from insect microbiomes.</title>
        <authorList>
            <person name="Chevrette M.G."/>
            <person name="Carlson C.M."/>
            <person name="Ortega H.E."/>
            <person name="Thomas C."/>
            <person name="Ananiev G.E."/>
            <person name="Barns K.J."/>
            <person name="Book A.J."/>
            <person name="Cagnazzo J."/>
            <person name="Carlos C."/>
            <person name="Flanigan W."/>
            <person name="Grubbs K.J."/>
            <person name="Horn H.A."/>
            <person name="Hoffmann F.M."/>
            <person name="Klassen J.L."/>
            <person name="Knack J.J."/>
            <person name="Lewin G.R."/>
            <person name="McDonald B.R."/>
            <person name="Muller L."/>
            <person name="Melo W.G.P."/>
            <person name="Pinto-Tomas A.A."/>
            <person name="Schmitz A."/>
            <person name="Wendt-Pienkowski E."/>
            <person name="Wildman S."/>
            <person name="Zhao M."/>
            <person name="Zhang F."/>
            <person name="Bugni T.S."/>
            <person name="Andes D.R."/>
            <person name="Pupo M.T."/>
            <person name="Currie C.R."/>
        </authorList>
    </citation>
    <scope>NUCLEOTIDE SEQUENCE [LARGE SCALE GENOMIC DNA]</scope>
    <source>
        <strain evidence="5 6">SID5840</strain>
    </source>
</reference>